<evidence type="ECO:0000313" key="11">
    <source>
        <dbReference type="EMBL" id="GAV47449.1"/>
    </source>
</evidence>
<dbReference type="OrthoDB" id="26387at2759"/>
<dbReference type="Pfam" id="PF02207">
    <property type="entry name" value="zf-UBR"/>
    <property type="match status" value="1"/>
</dbReference>
<dbReference type="GO" id="GO:0071596">
    <property type="term" value="P:ubiquitin-dependent protein catabolic process via the N-end rule pathway"/>
    <property type="evidence" value="ECO:0007669"/>
    <property type="project" value="UniProtKB-UniRule"/>
</dbReference>
<dbReference type="PANTHER" id="PTHR21497:SF24">
    <property type="entry name" value="E3 UBIQUITIN-PROTEIN LIGASE UBR1"/>
    <property type="match status" value="1"/>
</dbReference>
<dbReference type="GO" id="GO:0005737">
    <property type="term" value="C:cytoplasm"/>
    <property type="evidence" value="ECO:0007669"/>
    <property type="project" value="TreeGrafter"/>
</dbReference>
<evidence type="ECO:0000256" key="2">
    <source>
        <dbReference type="ARBA" id="ARBA00022679"/>
    </source>
</evidence>
<evidence type="ECO:0000256" key="7">
    <source>
        <dbReference type="ARBA" id="ARBA00046341"/>
    </source>
</evidence>
<keyword evidence="6 9" id="KW-0862">Zinc</keyword>
<dbReference type="PANTHER" id="PTHR21497">
    <property type="entry name" value="UBIQUITIN LIGASE E3 ALPHA-RELATED"/>
    <property type="match status" value="1"/>
</dbReference>
<dbReference type="InterPro" id="IPR044046">
    <property type="entry name" value="E3_ligase_UBR-like_C"/>
</dbReference>
<dbReference type="Pfam" id="PF18995">
    <property type="entry name" value="PRT6_C"/>
    <property type="match status" value="1"/>
</dbReference>
<dbReference type="PROSITE" id="PS51157">
    <property type="entry name" value="ZF_UBR"/>
    <property type="match status" value="1"/>
</dbReference>
<dbReference type="InterPro" id="IPR055194">
    <property type="entry name" value="UBR1-like_WH"/>
</dbReference>
<evidence type="ECO:0000256" key="1">
    <source>
        <dbReference type="ARBA" id="ARBA00000900"/>
    </source>
</evidence>
<gene>
    <name evidence="11" type="ORF">ZYGR_0H02910</name>
</gene>
<dbReference type="EC" id="2.3.2.27" evidence="9"/>
<evidence type="ECO:0000259" key="10">
    <source>
        <dbReference type="PROSITE" id="PS51157"/>
    </source>
</evidence>
<comment type="caution">
    <text evidence="11">The sequence shown here is derived from an EMBL/GenBank/DDBJ whole genome shotgun (WGS) entry which is preliminary data.</text>
</comment>
<dbReference type="eggNOG" id="KOG1140">
    <property type="taxonomic scope" value="Eukaryota"/>
</dbReference>
<comment type="catalytic activity">
    <reaction evidence="1 9">
        <text>S-ubiquitinyl-[E2 ubiquitin-conjugating enzyme]-L-cysteine + [acceptor protein]-L-lysine = [E2 ubiquitin-conjugating enzyme]-L-cysteine + N(6)-ubiquitinyl-[acceptor protein]-L-lysine.</text>
        <dbReference type="EC" id="2.3.2.27"/>
    </reaction>
</comment>
<dbReference type="GO" id="GO:0008270">
    <property type="term" value="F:zinc ion binding"/>
    <property type="evidence" value="ECO:0007669"/>
    <property type="project" value="UniProtKB-UniRule"/>
</dbReference>
<dbReference type="SMART" id="SM00396">
    <property type="entry name" value="ZnF_UBR1"/>
    <property type="match status" value="1"/>
</dbReference>
<keyword evidence="4 9" id="KW-0863">Zinc-finger</keyword>
<feature type="domain" description="UBR-type" evidence="10">
    <location>
        <begin position="90"/>
        <end position="166"/>
    </location>
</feature>
<sequence length="1833" mass="210942">MNYEITNVRDFLVHLPRLASYDYNEVVSYLVFKTLNLLFKCPAENIDWSSLVAIFESENWRDGTYKRIIQDVDWKSQIFPSTTNANHKGCMCSRICYPTETVYYCFTCTTNPLYEICESCFDESKHVGHSFTAKIVVRPEGRVCHCGDPHVFKEPQFALLCKNAENNGPRNPPNGYNELALEIISAVLDYLIDVTIYFEEQNESCRSTDSIKQIGNGLSTHRDHTVLKDSRDQTDEPYPIDMIWTLQIDEEDCQMHYMDLTAKIARILNKPTEYAISMTNMLENGAQSVTVLKSNDRSKLEQISLQFQNEGAKNHIRRINETFKRDLIEDLIEWLCTIFSDESVSLETRASLRLCMLDKWNSGLLSTKLTSDRLSAFVSKINLLGGFLVSYEQRDSFPWFKPWNFDFDVQDDRLSSVMSDYDNRLKSTDIPDSITRFHAFHGSRFQYILTEFPNFSSRISRHRILKILCAMFTITDDARRCLAAQYLDVYLAVLYSAVASDPTGFKVSMMGIFSQYTLQDPEIANIAIRSGFVQRTLRFAFTLMAFNPEDLVAYLPIPLYYGCKLPIETIRNRRTIICFKDICILMSTNTIPQELMEDEGILNAIVESFSEFNNILPLKRETSEHVEFENFDFSSYYFFFSSILIMTDGYVRSISLLLDPGSRKRTVYKLVNIAMEKEFKLLGHFKRYSPYSSSPKAFIDKKLKNPGLRKVQENICGHTTDVVNFQVGVDTQNFFNPMSYLFKFVLQWSQCGRYAPLPNGLKDCIDFQDLFQDKRKALDMSEASLSTLVLLGQINVGFWVRNGTPITHQARMYTRYSMREFTYMSDIFNVQFSMVLSDPNDFFVTFLSRWGLKHWANGFPMGDFPDSETTVAMVNQCFLLLIQLFTEIKSLTMVSSIDGFEKTLKAEIIHALCYKNCTYSQIMSNIPEHITKHAAFDLYLAKYTNYTPPSGLMDCGIYTLKPEFRIEIDPFFIGMSSSKRYEAEKCIRLSMATKYKINYDDTFVPPRKVIDFLKNTPYFRLYAISSAETFGLFLKNSLDHINKFEYESLLPAVVHVIHLCVVNNLNEFMKIFWHEYTSMEAADCYYQSVGSILYSFLLKDHFSSVHGAIREIFRYLAETAPHVDATSYLQEQTHPFIADVLWSSNTIKNSKDEEFERKKKMARIRKEKVIRRLNKQQMQFIENNSIPTTDDEEFKESSVESIPGETIGWEFPEDSCVFCKMPGEDDVFVYFSYQESNICDHNLDFRRVKDVTDAISHPEVGGNFAAEEKKYHPSSLENFTATPQMKLTAQGAVMKTCGHGSHISCLGNHMKSIRAAHNQTTKNVPVAYGFGLLYCPLCNGLCNFFLPKIIGSNCRIAKNFFENNLRYSAGEVPNLLLSTSLKAARICEDLTEDLLASKRKPFEVINQIFVNTILNTELSLRSLPADNAIHEMPNQRLLTLRLMSELKSILFKNRPSDTELVQVVKPSNLFELDEKKNELLLLASEIIESLEQNEYSQSTMTPLSHLKELIKTKIWRDCVSLSKELLKVSFYQNYTGTTPWDVPIKSDEHSEVEATMLVEVLKAQLFCLNPLITSSHLNGLNLIKSHLHQLIAGSFQIFLRRLCMIFYSRYAVEMEYAREVDFSRELDFLLKYLQLPPLASIIQEFCEHDAEQCLESFKETLQGDITSNVIENFAFTSPRTAKLIELPISLSHFALAEGNQVTQRAERDDISICLFCGKACHIQRSVALHGYVQGECTNHVRNECKIVSTYGVFLMMKSNAIYLSYGHRGCFYPTPYLHKHGEPDADFKFNNPVFLHSKRYEHLMNGIILGNMIPHIVFRLTDGNSDLGGWETM</sequence>
<comment type="similarity">
    <text evidence="7 9">Belongs to the E3 ubiquitin-protein ligase UBR1-like family.</text>
</comment>
<comment type="function">
    <text evidence="9">Ubiquitin ligase protein which is a component of the N-end rule pathway. Recognizes and binds to proteins bearing specific N-terminal residues that are destabilizing according to the N-end rule, leading to their ubiquitination and subsequent degradation.</text>
</comment>
<dbReference type="GO" id="GO:0000151">
    <property type="term" value="C:ubiquitin ligase complex"/>
    <property type="evidence" value="ECO:0007669"/>
    <property type="project" value="TreeGrafter"/>
</dbReference>
<dbReference type="CDD" id="cd19670">
    <property type="entry name" value="UBR-box_UBR1_2_3"/>
    <property type="match status" value="1"/>
</dbReference>
<keyword evidence="3 9" id="KW-0479">Metal-binding</keyword>
<comment type="pathway">
    <text evidence="9">Protein modification; protein ubiquitination.</text>
</comment>
<dbReference type="EMBL" id="BDGX01000008">
    <property type="protein sequence ID" value="GAV47449.1"/>
    <property type="molecule type" value="Genomic_DNA"/>
</dbReference>
<proteinExistence type="inferred from homology"/>
<evidence type="ECO:0000256" key="3">
    <source>
        <dbReference type="ARBA" id="ARBA00022723"/>
    </source>
</evidence>
<protein>
    <recommendedName>
        <fullName evidence="9">E3 ubiquitin-protein ligase</fullName>
        <ecNumber evidence="9">2.3.2.27</ecNumber>
    </recommendedName>
</protein>
<accession>A0A1Q2ZVI8</accession>
<dbReference type="GO" id="GO:0016567">
    <property type="term" value="P:protein ubiquitination"/>
    <property type="evidence" value="ECO:0007669"/>
    <property type="project" value="UniProtKB-UniRule"/>
</dbReference>
<evidence type="ECO:0000256" key="6">
    <source>
        <dbReference type="ARBA" id="ARBA00022833"/>
    </source>
</evidence>
<dbReference type="Proteomes" id="UP000187013">
    <property type="component" value="Unassembled WGS sequence"/>
</dbReference>
<evidence type="ECO:0000256" key="4">
    <source>
        <dbReference type="ARBA" id="ARBA00022771"/>
    </source>
</evidence>
<dbReference type="InterPro" id="IPR003126">
    <property type="entry name" value="Znf_UBR"/>
</dbReference>
<evidence type="ECO:0000256" key="5">
    <source>
        <dbReference type="ARBA" id="ARBA00022786"/>
    </source>
</evidence>
<evidence type="ECO:0000313" key="12">
    <source>
        <dbReference type="Proteomes" id="UP000187013"/>
    </source>
</evidence>
<dbReference type="UniPathway" id="UPA00143"/>
<keyword evidence="5 9" id="KW-0833">Ubl conjugation pathway</keyword>
<dbReference type="InterPro" id="IPR039164">
    <property type="entry name" value="UBR1-like"/>
</dbReference>
<keyword evidence="2 9" id="KW-0808">Transferase</keyword>
<dbReference type="Gene3D" id="2.10.110.30">
    <property type="match status" value="1"/>
</dbReference>
<organism evidence="11 12">
    <name type="scientific">Zygosaccharomyces rouxii</name>
    <dbReference type="NCBI Taxonomy" id="4956"/>
    <lineage>
        <taxon>Eukaryota</taxon>
        <taxon>Fungi</taxon>
        <taxon>Dikarya</taxon>
        <taxon>Ascomycota</taxon>
        <taxon>Saccharomycotina</taxon>
        <taxon>Saccharomycetes</taxon>
        <taxon>Saccharomycetales</taxon>
        <taxon>Saccharomycetaceae</taxon>
        <taxon>Zygosaccharomyces</taxon>
    </lineage>
</organism>
<reference evidence="11 12" key="1">
    <citation type="submission" date="2016-08" db="EMBL/GenBank/DDBJ databases">
        <title>Draft genome sequence of allopolyploid Zygosaccharomyces rouxii.</title>
        <authorList>
            <person name="Watanabe J."/>
            <person name="Uehara K."/>
            <person name="Mogi Y."/>
            <person name="Tsukioka Y."/>
        </authorList>
    </citation>
    <scope>NUCLEOTIDE SEQUENCE [LARGE SCALE GENOMIC DNA]</scope>
    <source>
        <strain evidence="11 12">NBRC 110957</strain>
    </source>
</reference>
<name>A0A1Q2ZVI8_ZYGRO</name>
<dbReference type="GO" id="GO:0061630">
    <property type="term" value="F:ubiquitin protein ligase activity"/>
    <property type="evidence" value="ECO:0007669"/>
    <property type="project" value="UniProtKB-UniRule"/>
</dbReference>
<evidence type="ECO:0000256" key="8">
    <source>
        <dbReference type="PROSITE-ProRule" id="PRU00508"/>
    </source>
</evidence>
<dbReference type="Pfam" id="PF22960">
    <property type="entry name" value="WHD_UBR1"/>
    <property type="match status" value="1"/>
</dbReference>
<evidence type="ECO:0000256" key="9">
    <source>
        <dbReference type="RuleBase" id="RU366018"/>
    </source>
</evidence>
<feature type="zinc finger region" description="UBR-type" evidence="8">
    <location>
        <begin position="90"/>
        <end position="166"/>
    </location>
</feature>